<evidence type="ECO:0000313" key="9">
    <source>
        <dbReference type="EMBL" id="KXB81816.1"/>
    </source>
</evidence>
<evidence type="ECO:0000256" key="4">
    <source>
        <dbReference type="ARBA" id="ARBA00022837"/>
    </source>
</evidence>
<evidence type="ECO:0000256" key="1">
    <source>
        <dbReference type="ARBA" id="ARBA00001595"/>
    </source>
</evidence>
<evidence type="ECO:0000256" key="2">
    <source>
        <dbReference type="ARBA" id="ARBA00005496"/>
    </source>
</evidence>
<dbReference type="FunFam" id="3.20.20.80:FF:000055">
    <property type="entry name" value="Trehalose synthase"/>
    <property type="match status" value="1"/>
</dbReference>
<evidence type="ECO:0000256" key="6">
    <source>
        <dbReference type="RuleBase" id="RU361134"/>
    </source>
</evidence>
<dbReference type="SUPFAM" id="SSF51011">
    <property type="entry name" value="Glycosyl hydrolase domain"/>
    <property type="match status" value="1"/>
</dbReference>
<comment type="similarity">
    <text evidence="2">Belongs to the glycosyl hydrolase 13 family. TreS subfamily.</text>
</comment>
<dbReference type="Pfam" id="PF16657">
    <property type="entry name" value="Malt_amylase_C"/>
    <property type="match status" value="1"/>
</dbReference>
<dbReference type="InterPro" id="IPR017853">
    <property type="entry name" value="GH"/>
</dbReference>
<protein>
    <recommendedName>
        <fullName evidence="6">Alpha-amylase</fullName>
        <ecNumber evidence="6">3.2.1.1</ecNumber>
    </recommendedName>
</protein>
<dbReference type="AlphaFoldDB" id="A0AB34X159"/>
<dbReference type="InterPro" id="IPR012810">
    <property type="entry name" value="TreS/a-amylase_N"/>
</dbReference>
<keyword evidence="3" id="KW-0479">Metal-binding</keyword>
<dbReference type="Gene3D" id="3.90.400.10">
    <property type="entry name" value="Oligo-1,6-glucosidase, Domain 2"/>
    <property type="match status" value="1"/>
</dbReference>
<sequence length="636" mass="72053">MLSEAITEEHDNLGKLLLPRRASQAVPSPAEDPSWYRSAVFYEVLIQAFSDSNGDGVGDFQGLISRLDYLAWLGVDCLWLPPFYPSPMRDGGYDISAYTDVNPAFGSMEDFTALVEAAHERGIRILVDIVVNHTSDQHPWFEASRKDPEGEYGDFYVWRDSDQDYQDARIIFIDTETSNWTYDEVRGQYYWHRFFSHQPDLNFENPQVQAAVMNVVRYWCRTGVDGFRLDAIPYLFEENGTNCENLPKTHWFVSELRKMVDAEFPGTLMVAEANQPPLDVIDYFGSETEPECHICFHFPLMPKLFAALRTGSSKGLRQILAELPELPAGAQWGTFLRNHDELTLEMVTDQERENMYSWYAPESRMRANVGIRRRLAPLLGGSRRKIELAHALLLSMPGSPFLYYGDEIGMGDNIWLPDRFGVRTPMQWDTSATAGFSTADPETFLVPLIDSPGWDNRTINVQESLGRPTSLLHWLRDAIHLRRRLTCFGQGSLSQVGSDQDSVLAFIRRDQNTTVLCVYNLGEGAVAARLSLPGMASWCLREAFDGGWFPAVGTDETVTVTMNRHGFYWLELFAPNQAQDLQDREKEPPTTTTSVPVIAHSATPADTPQPDTDAEITTYPYPALDFSVLKENEDDR</sequence>
<evidence type="ECO:0000256" key="5">
    <source>
        <dbReference type="ARBA" id="ARBA00023235"/>
    </source>
</evidence>
<dbReference type="CDD" id="cd11334">
    <property type="entry name" value="AmyAc_TreS"/>
    <property type="match status" value="1"/>
</dbReference>
<dbReference type="Gene3D" id="2.60.40.1180">
    <property type="entry name" value="Golgi alpha-mannosidase II"/>
    <property type="match status" value="1"/>
</dbReference>
<evidence type="ECO:0000313" key="10">
    <source>
        <dbReference type="Proteomes" id="UP000070572"/>
    </source>
</evidence>
<proteinExistence type="inferred from homology"/>
<dbReference type="GO" id="GO:0046872">
    <property type="term" value="F:metal ion binding"/>
    <property type="evidence" value="ECO:0007669"/>
    <property type="project" value="UniProtKB-KW"/>
</dbReference>
<evidence type="ECO:0000256" key="3">
    <source>
        <dbReference type="ARBA" id="ARBA00022723"/>
    </source>
</evidence>
<feature type="domain" description="Glycosyl hydrolase family 13 catalytic" evidence="8">
    <location>
        <begin position="43"/>
        <end position="443"/>
    </location>
</feature>
<comment type="catalytic activity">
    <reaction evidence="6">
        <text>Endohydrolysis of (1-&gt;4)-alpha-D-glucosidic linkages in polysaccharides containing three or more (1-&gt;4)-alpha-linked D-glucose units.</text>
        <dbReference type="EC" id="3.2.1.1"/>
    </reaction>
</comment>
<dbReference type="EMBL" id="LSDN01000005">
    <property type="protein sequence ID" value="KXB81816.1"/>
    <property type="molecule type" value="Genomic_DNA"/>
</dbReference>
<keyword evidence="5" id="KW-0413">Isomerase</keyword>
<dbReference type="PANTHER" id="PTHR10357">
    <property type="entry name" value="ALPHA-AMYLASE FAMILY MEMBER"/>
    <property type="match status" value="1"/>
</dbReference>
<dbReference type="GO" id="GO:0047471">
    <property type="term" value="F:maltose alpha-D-glucosyltransferase activity"/>
    <property type="evidence" value="ECO:0007669"/>
    <property type="project" value="UniProtKB-EC"/>
</dbReference>
<reference evidence="9 10" key="1">
    <citation type="submission" date="2016-01" db="EMBL/GenBank/DDBJ databases">
        <authorList>
            <person name="Mitreva M."/>
            <person name="Pepin K.H."/>
            <person name="Mihindukulasuriya K.A."/>
            <person name="Fulton R."/>
            <person name="Fronick C."/>
            <person name="O'Laughlin M."/>
            <person name="Miner T."/>
            <person name="Herter B."/>
            <person name="Rosa B.A."/>
            <person name="Cordes M."/>
            <person name="Tomlinson C."/>
            <person name="Wollam A."/>
            <person name="Palsikar V.B."/>
            <person name="Mardis E.R."/>
            <person name="Wilson R.K."/>
        </authorList>
    </citation>
    <scope>NUCLEOTIDE SEQUENCE [LARGE SCALE GENOMIC DNA]</scope>
    <source>
        <strain evidence="9 10">DNF00696</strain>
    </source>
</reference>
<dbReference type="SMART" id="SM00642">
    <property type="entry name" value="Aamy"/>
    <property type="match status" value="1"/>
</dbReference>
<dbReference type="PANTHER" id="PTHR10357:SF219">
    <property type="entry name" value="MALTOSE ALPHA-D-GLUCOSYLTRANSFERASE"/>
    <property type="match status" value="1"/>
</dbReference>
<dbReference type="InterPro" id="IPR006046">
    <property type="entry name" value="Alpha_amylase"/>
</dbReference>
<comment type="caution">
    <text evidence="9">The sequence shown here is derived from an EMBL/GenBank/DDBJ whole genome shotgun (WGS) entry which is preliminary data.</text>
</comment>
<dbReference type="GO" id="GO:0004556">
    <property type="term" value="F:alpha-amylase activity"/>
    <property type="evidence" value="ECO:0007669"/>
    <property type="project" value="UniProtKB-UniRule"/>
</dbReference>
<comment type="catalytic activity">
    <reaction evidence="1">
        <text>D-maltose = alpha,alpha-trehalose</text>
        <dbReference type="Rhea" id="RHEA:15145"/>
        <dbReference type="ChEBI" id="CHEBI:16551"/>
        <dbReference type="ChEBI" id="CHEBI:17306"/>
        <dbReference type="EC" id="5.4.99.16"/>
    </reaction>
</comment>
<dbReference type="EC" id="3.2.1.1" evidence="6"/>
<dbReference type="PRINTS" id="PR00110">
    <property type="entry name" value="ALPHAAMYLASE"/>
</dbReference>
<keyword evidence="6" id="KW-0378">Hydrolase</keyword>
<dbReference type="InterPro" id="IPR045857">
    <property type="entry name" value="O16G_dom_2"/>
</dbReference>
<dbReference type="InterPro" id="IPR013780">
    <property type="entry name" value="Glyco_hydro_b"/>
</dbReference>
<keyword evidence="6" id="KW-0326">Glycosidase</keyword>
<organism evidence="9 10">
    <name type="scientific">Varibaculum cambriense</name>
    <dbReference type="NCBI Taxonomy" id="184870"/>
    <lineage>
        <taxon>Bacteria</taxon>
        <taxon>Bacillati</taxon>
        <taxon>Actinomycetota</taxon>
        <taxon>Actinomycetes</taxon>
        <taxon>Actinomycetales</taxon>
        <taxon>Actinomycetaceae</taxon>
        <taxon>Varibaculum</taxon>
    </lineage>
</organism>
<dbReference type="NCBIfam" id="TIGR02456">
    <property type="entry name" value="treS_nterm"/>
    <property type="match status" value="1"/>
</dbReference>
<evidence type="ECO:0000256" key="7">
    <source>
        <dbReference type="SAM" id="MobiDB-lite"/>
    </source>
</evidence>
<dbReference type="Proteomes" id="UP000070572">
    <property type="component" value="Unassembled WGS sequence"/>
</dbReference>
<dbReference type="InterPro" id="IPR032091">
    <property type="entry name" value="Malt_amylase-like_C"/>
</dbReference>
<dbReference type="InterPro" id="IPR006047">
    <property type="entry name" value="GH13_cat_dom"/>
</dbReference>
<dbReference type="SUPFAM" id="SSF51445">
    <property type="entry name" value="(Trans)glycosidases"/>
    <property type="match status" value="1"/>
</dbReference>
<evidence type="ECO:0000259" key="8">
    <source>
        <dbReference type="SMART" id="SM00642"/>
    </source>
</evidence>
<keyword evidence="4" id="KW-0106">Calcium</keyword>
<name>A0AB34X159_9ACTO</name>
<dbReference type="GO" id="GO:0005975">
    <property type="term" value="P:carbohydrate metabolic process"/>
    <property type="evidence" value="ECO:0007669"/>
    <property type="project" value="InterPro"/>
</dbReference>
<accession>A0AB34X159</accession>
<dbReference type="Pfam" id="PF00128">
    <property type="entry name" value="Alpha-amylase"/>
    <property type="match status" value="2"/>
</dbReference>
<feature type="region of interest" description="Disordered" evidence="7">
    <location>
        <begin position="581"/>
        <end position="617"/>
    </location>
</feature>
<keyword evidence="6" id="KW-0119">Carbohydrate metabolism</keyword>
<dbReference type="Gene3D" id="3.20.20.80">
    <property type="entry name" value="Glycosidases"/>
    <property type="match status" value="1"/>
</dbReference>
<gene>
    <name evidence="9" type="ORF">HMPREF1862_00243</name>
</gene>